<keyword evidence="5 14" id="KW-0812">Transmembrane</keyword>
<dbReference type="GO" id="GO:0020037">
    <property type="term" value="F:heme binding"/>
    <property type="evidence" value="ECO:0007669"/>
    <property type="project" value="InterPro"/>
</dbReference>
<keyword evidence="16" id="KW-1185">Reference proteome</keyword>
<evidence type="ECO:0000256" key="6">
    <source>
        <dbReference type="ARBA" id="ARBA00022723"/>
    </source>
</evidence>
<dbReference type="InterPro" id="IPR002401">
    <property type="entry name" value="Cyt_P450_E_grp-I"/>
</dbReference>
<dbReference type="eggNOG" id="KOG0156">
    <property type="taxonomic scope" value="Eukaryota"/>
</dbReference>
<evidence type="ECO:0000313" key="16">
    <source>
        <dbReference type="Proteomes" id="UP001652600"/>
    </source>
</evidence>
<dbReference type="PROSITE" id="PS00086">
    <property type="entry name" value="CYTOCHROME_P450"/>
    <property type="match status" value="1"/>
</dbReference>
<dbReference type="PRINTS" id="PR00385">
    <property type="entry name" value="P450"/>
</dbReference>
<comment type="subcellular location">
    <subcellularLocation>
        <location evidence="2">Membrane</location>
    </subcellularLocation>
</comment>
<reference evidence="15" key="1">
    <citation type="submission" date="2023-03" db="UniProtKB">
        <authorList>
            <consortium name="EnsemblPlants"/>
        </authorList>
    </citation>
    <scope>IDENTIFICATION</scope>
</reference>
<keyword evidence="4 12" id="KW-0349">Heme</keyword>
<dbReference type="PANTHER" id="PTHR47947:SF26">
    <property type="entry name" value="CYTOCHROME P450"/>
    <property type="match status" value="1"/>
</dbReference>
<protein>
    <submittedName>
        <fullName evidence="17">Cytochrome P450 81E8-like</fullName>
    </submittedName>
</protein>
<dbReference type="InterPro" id="IPR050651">
    <property type="entry name" value="Plant_Cytochrome_P450_Monoox"/>
</dbReference>
<dbReference type="SMR" id="A0A1S3CBC7"/>
<keyword evidence="6 12" id="KW-0479">Metal-binding</keyword>
<dbReference type="FunFam" id="1.10.630.10:FF:000023">
    <property type="entry name" value="Cytochrome P450 family protein"/>
    <property type="match status" value="1"/>
</dbReference>
<dbReference type="CDD" id="cd20653">
    <property type="entry name" value="CYP81"/>
    <property type="match status" value="1"/>
</dbReference>
<evidence type="ECO:0000256" key="12">
    <source>
        <dbReference type="PIRSR" id="PIRSR602401-1"/>
    </source>
</evidence>
<keyword evidence="7 14" id="KW-1133">Transmembrane helix</keyword>
<name>A0A1S3CBC7_CUCME</name>
<evidence type="ECO:0000256" key="9">
    <source>
        <dbReference type="ARBA" id="ARBA00023004"/>
    </source>
</evidence>
<dbReference type="Gene3D" id="1.10.630.10">
    <property type="entry name" value="Cytochrome P450"/>
    <property type="match status" value="1"/>
</dbReference>
<dbReference type="GO" id="GO:0016020">
    <property type="term" value="C:membrane"/>
    <property type="evidence" value="ECO:0007669"/>
    <property type="project" value="UniProtKB-SubCell"/>
</dbReference>
<dbReference type="InterPro" id="IPR017972">
    <property type="entry name" value="Cyt_P450_CS"/>
</dbReference>
<dbReference type="Proteomes" id="UP001652600">
    <property type="component" value="Chromosome 11"/>
</dbReference>
<dbReference type="GeneID" id="103498908"/>
<evidence type="ECO:0000256" key="7">
    <source>
        <dbReference type="ARBA" id="ARBA00022989"/>
    </source>
</evidence>
<keyword evidence="9 12" id="KW-0408">Iron</keyword>
<dbReference type="GO" id="GO:0016705">
    <property type="term" value="F:oxidoreductase activity, acting on paired donors, with incorporation or reduction of molecular oxygen"/>
    <property type="evidence" value="ECO:0007669"/>
    <property type="project" value="InterPro"/>
</dbReference>
<dbReference type="GO" id="GO:0004497">
    <property type="term" value="F:monooxygenase activity"/>
    <property type="evidence" value="ECO:0007669"/>
    <property type="project" value="UniProtKB-KW"/>
</dbReference>
<sequence>METNAYFPFLITLLALISIFFIRKSKTKTKRNNLPPSPLPLPILGHLHLLKHPIHRTLHTLSQKYGPIFTLRLGSRLVVVVSSTSAAEECFTTNDIVFANRPEFVSGKYLTYGNSTLGAAPYGDHWRNLRRLSATEVLSTIRLNMSARIRKEEISILIKKLNRVSSTDFGKVKLKSLFSELTFNMIMTMVAGKRYYGEEVSELEEAKKFREIMERAFQLGSYPGDFLPFLKWVDWQYTKRVESLGKDTDWFLQNLVDEHRSNEEEGEKGNTMVSHLLRLQKTQPDYYTDEIIKGLIVTILSAATETSSVTIEWAMSNLLNHPEALKKVKEELDTQIGQDRILDEEDISNLPYLQNVISETLRLYPPAPLLAPHLSSSSCSLGGYHIPADTILMVNAWAIQRDPKVWEDSTSFKPERFESDQVREGSNNNNGYRFLPFGLGRRACPGMGMANRVVGLTLGSLIQSFEWKRVSEKEIDMTEGQGISMPKVEPLEALCRARPIIKKLALDI</sequence>
<dbReference type="PRINTS" id="PR00463">
    <property type="entry name" value="EP450I"/>
</dbReference>
<evidence type="ECO:0000256" key="4">
    <source>
        <dbReference type="ARBA" id="ARBA00022617"/>
    </source>
</evidence>
<dbReference type="InParanoid" id="A0A1S3CBC7"/>
<evidence type="ECO:0000256" key="8">
    <source>
        <dbReference type="ARBA" id="ARBA00023002"/>
    </source>
</evidence>
<accession>A0A1S3CBC7</accession>
<evidence type="ECO:0000256" key="1">
    <source>
        <dbReference type="ARBA" id="ARBA00001971"/>
    </source>
</evidence>
<dbReference type="EnsemblPlants" id="MELO3C022375.2.1">
    <property type="protein sequence ID" value="MELO3C022375.2.1"/>
    <property type="gene ID" value="MELO3C022375.2"/>
</dbReference>
<dbReference type="GO" id="GO:0005506">
    <property type="term" value="F:iron ion binding"/>
    <property type="evidence" value="ECO:0007669"/>
    <property type="project" value="InterPro"/>
</dbReference>
<proteinExistence type="inferred from homology"/>
<dbReference type="InterPro" id="IPR036396">
    <property type="entry name" value="Cyt_P450_sf"/>
</dbReference>
<evidence type="ECO:0000256" key="2">
    <source>
        <dbReference type="ARBA" id="ARBA00004370"/>
    </source>
</evidence>
<dbReference type="SUPFAM" id="SSF48264">
    <property type="entry name" value="Cytochrome P450"/>
    <property type="match status" value="1"/>
</dbReference>
<reference evidence="17" key="2">
    <citation type="submission" date="2025-04" db="UniProtKB">
        <authorList>
            <consortium name="RefSeq"/>
        </authorList>
    </citation>
    <scope>IDENTIFICATION</scope>
</reference>
<organism evidence="16 17">
    <name type="scientific">Cucumis melo</name>
    <name type="common">Muskmelon</name>
    <dbReference type="NCBI Taxonomy" id="3656"/>
    <lineage>
        <taxon>Eukaryota</taxon>
        <taxon>Viridiplantae</taxon>
        <taxon>Streptophyta</taxon>
        <taxon>Embryophyta</taxon>
        <taxon>Tracheophyta</taxon>
        <taxon>Spermatophyta</taxon>
        <taxon>Magnoliopsida</taxon>
        <taxon>eudicotyledons</taxon>
        <taxon>Gunneridae</taxon>
        <taxon>Pentapetalae</taxon>
        <taxon>rosids</taxon>
        <taxon>fabids</taxon>
        <taxon>Cucurbitales</taxon>
        <taxon>Cucurbitaceae</taxon>
        <taxon>Benincaseae</taxon>
        <taxon>Cucumis</taxon>
    </lineage>
</organism>
<evidence type="ECO:0000256" key="14">
    <source>
        <dbReference type="SAM" id="Phobius"/>
    </source>
</evidence>
<keyword evidence="10 13" id="KW-0503">Monooxygenase</keyword>
<dbReference type="InterPro" id="IPR001128">
    <property type="entry name" value="Cyt_P450"/>
</dbReference>
<evidence type="ECO:0000256" key="10">
    <source>
        <dbReference type="ARBA" id="ARBA00023033"/>
    </source>
</evidence>
<dbReference type="RefSeq" id="XP_008459939.1">
    <property type="nucleotide sequence ID" value="XM_008461717.2"/>
</dbReference>
<keyword evidence="8 13" id="KW-0560">Oxidoreductase</keyword>
<evidence type="ECO:0000256" key="3">
    <source>
        <dbReference type="ARBA" id="ARBA00010617"/>
    </source>
</evidence>
<evidence type="ECO:0000256" key="11">
    <source>
        <dbReference type="ARBA" id="ARBA00023136"/>
    </source>
</evidence>
<evidence type="ECO:0000313" key="15">
    <source>
        <dbReference type="EnsemblPlants" id="MELO3C022375.2.1"/>
    </source>
</evidence>
<dbReference type="PANTHER" id="PTHR47947">
    <property type="entry name" value="CYTOCHROME P450 82C3-RELATED"/>
    <property type="match status" value="1"/>
</dbReference>
<dbReference type="KEGG" id="cmo:103498908"/>
<dbReference type="Pfam" id="PF00067">
    <property type="entry name" value="p450"/>
    <property type="match status" value="1"/>
</dbReference>
<comment type="cofactor">
    <cofactor evidence="1 12">
        <name>heme</name>
        <dbReference type="ChEBI" id="CHEBI:30413"/>
    </cofactor>
</comment>
<evidence type="ECO:0000256" key="13">
    <source>
        <dbReference type="RuleBase" id="RU000461"/>
    </source>
</evidence>
<keyword evidence="11 14" id="KW-0472">Membrane</keyword>
<dbReference type="OrthoDB" id="1055148at2759"/>
<feature type="binding site" description="axial binding residue" evidence="12">
    <location>
        <position position="444"/>
    </location>
    <ligand>
        <name>heme</name>
        <dbReference type="ChEBI" id="CHEBI:30413"/>
    </ligand>
    <ligandPart>
        <name>Fe</name>
        <dbReference type="ChEBI" id="CHEBI:18248"/>
    </ligandPart>
</feature>
<evidence type="ECO:0000313" key="17">
    <source>
        <dbReference type="RefSeq" id="XP_008459939.1"/>
    </source>
</evidence>
<comment type="similarity">
    <text evidence="3 13">Belongs to the cytochrome P450 family.</text>
</comment>
<gene>
    <name evidence="17" type="primary">LOC103498908</name>
    <name evidence="15" type="synonym">103498908</name>
</gene>
<feature type="transmembrane region" description="Helical" evidence="14">
    <location>
        <begin position="6"/>
        <end position="22"/>
    </location>
</feature>
<dbReference type="Gramene" id="MELO3C022375.2.1">
    <property type="protein sequence ID" value="MELO3C022375.2.1"/>
    <property type="gene ID" value="MELO3C022375.2"/>
</dbReference>
<dbReference type="AlphaFoldDB" id="A0A1S3CBC7"/>
<evidence type="ECO:0000256" key="5">
    <source>
        <dbReference type="ARBA" id="ARBA00022692"/>
    </source>
</evidence>